<reference evidence="1 2" key="1">
    <citation type="submission" date="2020-08" db="EMBL/GenBank/DDBJ databases">
        <title>Sequencing the genomes of 1000 actinobacteria strains.</title>
        <authorList>
            <person name="Klenk H.-P."/>
        </authorList>
    </citation>
    <scope>NUCLEOTIDE SEQUENCE [LARGE SCALE GENOMIC DNA]</scope>
    <source>
        <strain evidence="1 2">DSM 45859</strain>
    </source>
</reference>
<evidence type="ECO:0008006" key="3">
    <source>
        <dbReference type="Google" id="ProtNLM"/>
    </source>
</evidence>
<dbReference type="AlphaFoldDB" id="A0A840IN95"/>
<proteinExistence type="predicted"/>
<evidence type="ECO:0000313" key="2">
    <source>
        <dbReference type="Proteomes" id="UP000581769"/>
    </source>
</evidence>
<gene>
    <name evidence="1" type="ORF">BJY18_000157</name>
</gene>
<dbReference type="RefSeq" id="WP_184776851.1">
    <property type="nucleotide sequence ID" value="NZ_JACHMG010000001.1"/>
</dbReference>
<comment type="caution">
    <text evidence="1">The sequence shown here is derived from an EMBL/GenBank/DDBJ whole genome shotgun (WGS) entry which is preliminary data.</text>
</comment>
<organism evidence="1 2">
    <name type="scientific">Amycolatopsis jiangsuensis</name>
    <dbReference type="NCBI Taxonomy" id="1181879"/>
    <lineage>
        <taxon>Bacteria</taxon>
        <taxon>Bacillati</taxon>
        <taxon>Actinomycetota</taxon>
        <taxon>Actinomycetes</taxon>
        <taxon>Pseudonocardiales</taxon>
        <taxon>Pseudonocardiaceae</taxon>
        <taxon>Amycolatopsis</taxon>
    </lineage>
</organism>
<keyword evidence="2" id="KW-1185">Reference proteome</keyword>
<name>A0A840IN95_9PSEU</name>
<protein>
    <recommendedName>
        <fullName evidence="3">GAF domain-containing protein</fullName>
    </recommendedName>
</protein>
<sequence length="401" mass="42797">MRSAVPPGRNLSTHARDLVRMHEAVLGGGQPPVRPRAVVSQSWSRMLRLGLTADGVNRRACLGEEEIVRRRHGSPLRDVVDGLGQIIGATSDSAHTLFVVTDADGVILWRSGTSAVRRRADALGFAEGAEWTESKVGTNAIGTALAEAAPVELLAGEHFEQGQHPWYCSASPIHDPRTGELLGIIDVSGPALALHPAVGALVETGRRLAEAEIWRVHRQRLDALRRVAEPLLTGGTGAALVVDDDGWIAHSTGVAAGTRIAAPREGQPLAVPGLGTCLPERLADGWLVRPADHSRVLALDLELGATPLLRVRTGDTGWRRTITRRHAEILTLLDKAGPAGLSAEALSRKLFGDAEHIVTARAEISRLRRLLGAVVDTRPYRLATGVLLTVHFGEYADPSSG</sequence>
<dbReference type="Proteomes" id="UP000581769">
    <property type="component" value="Unassembled WGS sequence"/>
</dbReference>
<accession>A0A840IN95</accession>
<dbReference type="InterPro" id="IPR029016">
    <property type="entry name" value="GAF-like_dom_sf"/>
</dbReference>
<evidence type="ECO:0000313" key="1">
    <source>
        <dbReference type="EMBL" id="MBB4682672.1"/>
    </source>
</evidence>
<dbReference type="Gene3D" id="3.30.450.40">
    <property type="match status" value="1"/>
</dbReference>
<dbReference type="EMBL" id="JACHMG010000001">
    <property type="protein sequence ID" value="MBB4682672.1"/>
    <property type="molecule type" value="Genomic_DNA"/>
</dbReference>